<sequence length="57" mass="6510">MKCIECGAAMGDMHRGKCNPKNREGYAWMVIFEDTFLEFDPAPDAHLDDMEILVDCE</sequence>
<organism evidence="2 3">
    <name type="scientific">Streptomyces phage Daubenski</name>
    <dbReference type="NCBI Taxonomy" id="2653725"/>
    <lineage>
        <taxon>Viruses</taxon>
        <taxon>Duplodnaviria</taxon>
        <taxon>Heunggongvirae</taxon>
        <taxon>Uroviricota</taxon>
        <taxon>Caudoviricetes</taxon>
        <taxon>Stanwilliamsviridae</taxon>
        <taxon>Boydwoodruffvirinae</taxon>
        <taxon>Samistivirus</taxon>
        <taxon>Samistivirus daubenski</taxon>
    </lineage>
</organism>
<dbReference type="GeneID" id="65122965"/>
<proteinExistence type="predicted"/>
<accession>A0A5Q2WIL5</accession>
<keyword evidence="3" id="KW-1185">Reference proteome</keyword>
<reference evidence="2 3" key="1">
    <citation type="submission" date="2019-09" db="EMBL/GenBank/DDBJ databases">
        <authorList>
            <person name="Cummings J.R."/>
            <person name="Eaglin Z.M."/>
            <person name="Kluemper A.J."/>
            <person name="Powell E.A."/>
            <person name="Stamm J."/>
            <person name="Thompson S.A."/>
            <person name="Tolsma S."/>
            <person name="Caruso S.M."/>
            <person name="Garlena R.A."/>
            <person name="Russell D.A."/>
            <person name="Pope W.H."/>
            <person name="Jacobs-Se D."/>
            <person name="Hatfull G.F."/>
        </authorList>
    </citation>
    <scope>NUCLEOTIDE SEQUENCE [LARGE SCALE GENOMIC DNA]</scope>
</reference>
<dbReference type="KEGG" id="vg:65122965"/>
<evidence type="ECO:0000313" key="2">
    <source>
        <dbReference type="EMBL" id="QGH76523.1"/>
    </source>
</evidence>
<gene>
    <name evidence="2" type="primary">251</name>
    <name evidence="1" type="synonym">13</name>
    <name evidence="1" type="ORF">SEA_DAUBENSKI_14</name>
    <name evidence="2" type="ORF">SEA_DAUBENSKI_258</name>
</gene>
<evidence type="ECO:0000313" key="3">
    <source>
        <dbReference type="Proteomes" id="UP000375470"/>
    </source>
</evidence>
<dbReference type="EMBL" id="MN444876">
    <property type="protein sequence ID" value="QGH76325.1"/>
    <property type="molecule type" value="Genomic_DNA"/>
</dbReference>
<protein>
    <submittedName>
        <fullName evidence="2">Uncharacterized protein</fullName>
    </submittedName>
</protein>
<evidence type="ECO:0000313" key="1">
    <source>
        <dbReference type="EMBL" id="QGH76325.1"/>
    </source>
</evidence>
<dbReference type="EMBL" id="MN444876">
    <property type="protein sequence ID" value="QGH76523.1"/>
    <property type="molecule type" value="Genomic_DNA"/>
</dbReference>
<dbReference type="Proteomes" id="UP000375470">
    <property type="component" value="Segment"/>
</dbReference>
<dbReference type="RefSeq" id="YP_010104982.1">
    <property type="nucleotide sequence ID" value="NC_055822.1"/>
</dbReference>
<name>A0A5Q2WIL5_9CAUD</name>